<dbReference type="InterPro" id="IPR050931">
    <property type="entry name" value="Mito_Protein_Transport_Metaxin"/>
</dbReference>
<dbReference type="Pfam" id="PF17171">
    <property type="entry name" value="GST_C_6"/>
    <property type="match status" value="1"/>
</dbReference>
<evidence type="ECO:0000313" key="10">
    <source>
        <dbReference type="EMBL" id="KAG9321836.1"/>
    </source>
</evidence>
<dbReference type="PANTHER" id="PTHR12289">
    <property type="entry name" value="METAXIN RELATED"/>
    <property type="match status" value="1"/>
</dbReference>
<dbReference type="AlphaFoldDB" id="A0A9P8A3L7"/>
<keyword evidence="6" id="KW-0472">Membrane</keyword>
<evidence type="ECO:0000256" key="2">
    <source>
        <dbReference type="ARBA" id="ARBA00022448"/>
    </source>
</evidence>
<dbReference type="InterPro" id="IPR033468">
    <property type="entry name" value="Metaxin_GST"/>
</dbReference>
<dbReference type="GO" id="GO:0015031">
    <property type="term" value="P:protein transport"/>
    <property type="evidence" value="ECO:0007669"/>
    <property type="project" value="UniProtKB-KW"/>
</dbReference>
<evidence type="ECO:0000256" key="3">
    <source>
        <dbReference type="ARBA" id="ARBA00022787"/>
    </source>
</evidence>
<evidence type="ECO:0000313" key="11">
    <source>
        <dbReference type="Proteomes" id="UP000717515"/>
    </source>
</evidence>
<dbReference type="Proteomes" id="UP000717515">
    <property type="component" value="Unassembled WGS sequence"/>
</dbReference>
<dbReference type="GO" id="GO:0001401">
    <property type="term" value="C:SAM complex"/>
    <property type="evidence" value="ECO:0007669"/>
    <property type="project" value="InterPro"/>
</dbReference>
<dbReference type="PANTHER" id="PTHR12289:SF77">
    <property type="entry name" value="METAXIN-2"/>
    <property type="match status" value="1"/>
</dbReference>
<feature type="compositionally biased region" description="Polar residues" evidence="7">
    <location>
        <begin position="125"/>
        <end position="138"/>
    </location>
</feature>
<dbReference type="InterPro" id="IPR019564">
    <property type="entry name" value="Sam37/metaxin_N"/>
</dbReference>
<feature type="region of interest" description="Disordered" evidence="7">
    <location>
        <begin position="83"/>
        <end position="163"/>
    </location>
</feature>
<organism evidence="10 11">
    <name type="scientific">Mortierella alpina</name>
    <name type="common">Oleaginous fungus</name>
    <name type="synonym">Mortierella renispora</name>
    <dbReference type="NCBI Taxonomy" id="64518"/>
    <lineage>
        <taxon>Eukaryota</taxon>
        <taxon>Fungi</taxon>
        <taxon>Fungi incertae sedis</taxon>
        <taxon>Mucoromycota</taxon>
        <taxon>Mortierellomycotina</taxon>
        <taxon>Mortierellomycetes</taxon>
        <taxon>Mortierellales</taxon>
        <taxon>Mortierellaceae</taxon>
        <taxon>Mortierella</taxon>
    </lineage>
</organism>
<sequence>MYFPPLTHGFKAVLRESLESNALLDLLGILFVFQEQPAHPPPMSDHEEQVTASEPRVEIVEETLPDGTIVRKKKTTRTITKRILTSRSSTSEVEQESSSSTSNTAVNIEDSHSHSETKEAKKEIQSAQESPDSAVSEQSAEGKTETTTTTTTTTTAATSTTASGSGSKFGLFGVGGAKDHPFYRFLARFPLRQSPAPHAYLKFNHIEFDIKPAFEPTMSPSGKLPFLALPNGSLVTADGFEAFVQENKPKSSTAQLNLDEAAEAVAFTALAESKIHSALIYTLWFEAPHFEATTRQHYFGHHNRLLATLLEYLEKSRIVQSMLLTRTQIDRELIFDEAVTAIDALAVELGDKNEYFFGKDEPSGLDAIVFAYLHVILTMPKIRHVDDAGRSGELARIVRKHENLFTYSQNIWKKWFSA</sequence>
<feature type="domain" description="Mitochondrial outer membrane transport complex Sam37/metaxin N-terminal" evidence="8">
    <location>
        <begin position="199"/>
        <end position="299"/>
    </location>
</feature>
<reference evidence="10" key="1">
    <citation type="submission" date="2021-07" db="EMBL/GenBank/DDBJ databases">
        <title>Draft genome of Mortierella alpina, strain LL118, isolated from an aspen leaf litter sample.</title>
        <authorList>
            <person name="Yang S."/>
            <person name="Vinatzer B.A."/>
        </authorList>
    </citation>
    <scope>NUCLEOTIDE SEQUENCE</scope>
    <source>
        <strain evidence="10">LL118</strain>
    </source>
</reference>
<gene>
    <name evidence="10" type="ORF">KVV02_007167</name>
</gene>
<keyword evidence="4" id="KW-0653">Protein transport</keyword>
<proteinExistence type="predicted"/>
<feature type="compositionally biased region" description="Low complexity" evidence="7">
    <location>
        <begin position="139"/>
        <end position="163"/>
    </location>
</feature>
<name>A0A9P8A3L7_MORAP</name>
<evidence type="ECO:0000256" key="6">
    <source>
        <dbReference type="ARBA" id="ARBA00023136"/>
    </source>
</evidence>
<keyword evidence="3" id="KW-1000">Mitochondrion outer membrane</keyword>
<dbReference type="EMBL" id="JAIFTL010000180">
    <property type="protein sequence ID" value="KAG9321836.1"/>
    <property type="molecule type" value="Genomic_DNA"/>
</dbReference>
<evidence type="ECO:0000256" key="5">
    <source>
        <dbReference type="ARBA" id="ARBA00023128"/>
    </source>
</evidence>
<evidence type="ECO:0000256" key="4">
    <source>
        <dbReference type="ARBA" id="ARBA00022927"/>
    </source>
</evidence>
<comment type="subcellular location">
    <subcellularLocation>
        <location evidence="1">Mitochondrion outer membrane</location>
    </subcellularLocation>
</comment>
<evidence type="ECO:0000256" key="7">
    <source>
        <dbReference type="SAM" id="MobiDB-lite"/>
    </source>
</evidence>
<dbReference type="GO" id="GO:0007005">
    <property type="term" value="P:mitochondrion organization"/>
    <property type="evidence" value="ECO:0007669"/>
    <property type="project" value="TreeGrafter"/>
</dbReference>
<feature type="compositionally biased region" description="Low complexity" evidence="7">
    <location>
        <begin position="83"/>
        <end position="102"/>
    </location>
</feature>
<evidence type="ECO:0000256" key="1">
    <source>
        <dbReference type="ARBA" id="ARBA00004294"/>
    </source>
</evidence>
<keyword evidence="2" id="KW-0813">Transport</keyword>
<comment type="caution">
    <text evidence="10">The sequence shown here is derived from an EMBL/GenBank/DDBJ whole genome shotgun (WGS) entry which is preliminary data.</text>
</comment>
<feature type="compositionally biased region" description="Basic and acidic residues" evidence="7">
    <location>
        <begin position="109"/>
        <end position="124"/>
    </location>
</feature>
<accession>A0A9P8A3L7</accession>
<feature type="domain" description="Metaxin glutathione S-transferase" evidence="9">
    <location>
        <begin position="340"/>
        <end position="411"/>
    </location>
</feature>
<protein>
    <submittedName>
        <fullName evidence="10">Uncharacterized protein</fullName>
    </submittedName>
</protein>
<evidence type="ECO:0000259" key="8">
    <source>
        <dbReference type="Pfam" id="PF10568"/>
    </source>
</evidence>
<keyword evidence="5" id="KW-0496">Mitochondrion</keyword>
<evidence type="ECO:0000259" key="9">
    <source>
        <dbReference type="Pfam" id="PF17171"/>
    </source>
</evidence>
<dbReference type="Pfam" id="PF10568">
    <property type="entry name" value="Tom37"/>
    <property type="match status" value="1"/>
</dbReference>